<keyword evidence="15" id="KW-1185">Reference proteome</keyword>
<evidence type="ECO:0000313" key="14">
    <source>
        <dbReference type="EMBL" id="TLG74201.1"/>
    </source>
</evidence>
<evidence type="ECO:0000313" key="15">
    <source>
        <dbReference type="Proteomes" id="UP000306912"/>
    </source>
</evidence>
<name>A0A5R8QCA3_9FIRM</name>
<keyword evidence="6" id="KW-0631">Potassium channel</keyword>
<feature type="transmembrane region" description="Helical" evidence="13">
    <location>
        <begin position="71"/>
        <end position="91"/>
    </location>
</feature>
<evidence type="ECO:0000256" key="5">
    <source>
        <dbReference type="ARBA" id="ARBA00022692"/>
    </source>
</evidence>
<keyword evidence="10 13" id="KW-0472">Membrane</keyword>
<keyword evidence="11" id="KW-0407">Ion channel</keyword>
<dbReference type="InterPro" id="IPR010617">
    <property type="entry name" value="TMEM175-like"/>
</dbReference>
<keyword evidence="5 13" id="KW-0812">Transmembrane</keyword>
<feature type="transmembrane region" description="Helical" evidence="13">
    <location>
        <begin position="7"/>
        <end position="27"/>
    </location>
</feature>
<accession>A0A5R8QCA3</accession>
<feature type="transmembrane region" description="Helical" evidence="13">
    <location>
        <begin position="39"/>
        <end position="59"/>
    </location>
</feature>
<protein>
    <submittedName>
        <fullName evidence="14">DUF1211 domain-containing protein</fullName>
    </submittedName>
</protein>
<evidence type="ECO:0000256" key="4">
    <source>
        <dbReference type="ARBA" id="ARBA00022538"/>
    </source>
</evidence>
<comment type="subcellular location">
    <subcellularLocation>
        <location evidence="1">Membrane</location>
        <topology evidence="1">Multi-pass membrane protein</topology>
    </subcellularLocation>
</comment>
<keyword evidence="8 13" id="KW-1133">Transmembrane helix</keyword>
<dbReference type="InParanoid" id="A0A5R8QCA3"/>
<evidence type="ECO:0000256" key="11">
    <source>
        <dbReference type="ARBA" id="ARBA00023303"/>
    </source>
</evidence>
<evidence type="ECO:0000256" key="12">
    <source>
        <dbReference type="ARBA" id="ARBA00034430"/>
    </source>
</evidence>
<sequence>MPVNRVAAFSDGVFAIIITIIILGMSFPNSYDVASILNFSWDIFVFFEAGLMIGAYWYVQSRLLDGLERISVKGGLITVIYLLELALIPLFTKGIMENPDATFPALGFAIVILLSNIIYHFMQREIQNQQAITFNRNLAIFVTISTIIIGIISIFAPRLAVITLIIFPIVRWNVLLKIPKELKQ</sequence>
<feature type="transmembrane region" description="Helical" evidence="13">
    <location>
        <begin position="134"/>
        <end position="153"/>
    </location>
</feature>
<dbReference type="OrthoDB" id="7626281at2"/>
<dbReference type="EMBL" id="VBWP01000004">
    <property type="protein sequence ID" value="TLG74201.1"/>
    <property type="molecule type" value="Genomic_DNA"/>
</dbReference>
<evidence type="ECO:0000256" key="8">
    <source>
        <dbReference type="ARBA" id="ARBA00022989"/>
    </source>
</evidence>
<comment type="catalytic activity">
    <reaction evidence="12">
        <text>K(+)(in) = K(+)(out)</text>
        <dbReference type="Rhea" id="RHEA:29463"/>
        <dbReference type="ChEBI" id="CHEBI:29103"/>
    </reaction>
</comment>
<evidence type="ECO:0000256" key="13">
    <source>
        <dbReference type="SAM" id="Phobius"/>
    </source>
</evidence>
<gene>
    <name evidence="14" type="ORF">FEZ08_05710</name>
</gene>
<dbReference type="RefSeq" id="WP_138190753.1">
    <property type="nucleotide sequence ID" value="NZ_VBWP01000004.1"/>
</dbReference>
<dbReference type="Proteomes" id="UP000306912">
    <property type="component" value="Unassembled WGS sequence"/>
</dbReference>
<dbReference type="Pfam" id="PF06736">
    <property type="entry name" value="TMEM175"/>
    <property type="match status" value="1"/>
</dbReference>
<comment type="caution">
    <text evidence="14">The sequence shown here is derived from an EMBL/GenBank/DDBJ whole genome shotgun (WGS) entry which is preliminary data.</text>
</comment>
<feature type="transmembrane region" description="Helical" evidence="13">
    <location>
        <begin position="159"/>
        <end position="176"/>
    </location>
</feature>
<organism evidence="14 15">
    <name type="scientific">Culicoidibacter larvae</name>
    <dbReference type="NCBI Taxonomy" id="2579976"/>
    <lineage>
        <taxon>Bacteria</taxon>
        <taxon>Bacillati</taxon>
        <taxon>Bacillota</taxon>
        <taxon>Culicoidibacteria</taxon>
        <taxon>Culicoidibacterales</taxon>
        <taxon>Culicoidibacteraceae</taxon>
        <taxon>Culicoidibacter</taxon>
    </lineage>
</organism>
<dbReference type="GO" id="GO:0015252">
    <property type="term" value="F:proton channel activity"/>
    <property type="evidence" value="ECO:0007669"/>
    <property type="project" value="InterPro"/>
</dbReference>
<keyword evidence="9" id="KW-0406">Ion transport</keyword>
<evidence type="ECO:0000256" key="6">
    <source>
        <dbReference type="ARBA" id="ARBA00022826"/>
    </source>
</evidence>
<dbReference type="GO" id="GO:0016020">
    <property type="term" value="C:membrane"/>
    <property type="evidence" value="ECO:0007669"/>
    <property type="project" value="UniProtKB-SubCell"/>
</dbReference>
<evidence type="ECO:0000256" key="9">
    <source>
        <dbReference type="ARBA" id="ARBA00023065"/>
    </source>
</evidence>
<keyword evidence="3" id="KW-0813">Transport</keyword>
<comment type="similarity">
    <text evidence="2">Belongs to the TMEM175 family.</text>
</comment>
<dbReference type="GO" id="GO:0005267">
    <property type="term" value="F:potassium channel activity"/>
    <property type="evidence" value="ECO:0007669"/>
    <property type="project" value="UniProtKB-KW"/>
</dbReference>
<evidence type="ECO:0000256" key="3">
    <source>
        <dbReference type="ARBA" id="ARBA00022448"/>
    </source>
</evidence>
<reference evidence="14 15" key="1">
    <citation type="submission" date="2019-05" db="EMBL/GenBank/DDBJ databases">
        <title>Culicoidintestinum kansasii gen. nov., sp. nov. from the gastrointestinal tract of the biting midge, Culicoides sonorensis.</title>
        <authorList>
            <person name="Neupane S."/>
            <person name="Ghosh A."/>
            <person name="Gunther S."/>
            <person name="Martin K."/>
            <person name="Zurek L."/>
        </authorList>
    </citation>
    <scope>NUCLEOTIDE SEQUENCE [LARGE SCALE GENOMIC DNA]</scope>
    <source>
        <strain evidence="14 15">CS-1</strain>
    </source>
</reference>
<evidence type="ECO:0000256" key="2">
    <source>
        <dbReference type="ARBA" id="ARBA00006920"/>
    </source>
</evidence>
<proteinExistence type="inferred from homology"/>
<keyword evidence="7" id="KW-0630">Potassium</keyword>
<dbReference type="AlphaFoldDB" id="A0A5R8QCA3"/>
<keyword evidence="4" id="KW-0633">Potassium transport</keyword>
<evidence type="ECO:0000256" key="1">
    <source>
        <dbReference type="ARBA" id="ARBA00004141"/>
    </source>
</evidence>
<evidence type="ECO:0000256" key="10">
    <source>
        <dbReference type="ARBA" id="ARBA00023136"/>
    </source>
</evidence>
<evidence type="ECO:0000256" key="7">
    <source>
        <dbReference type="ARBA" id="ARBA00022958"/>
    </source>
</evidence>
<feature type="transmembrane region" description="Helical" evidence="13">
    <location>
        <begin position="103"/>
        <end position="122"/>
    </location>
</feature>